<evidence type="ECO:0000256" key="1">
    <source>
        <dbReference type="SAM" id="Phobius"/>
    </source>
</evidence>
<gene>
    <name evidence="2" type="ORF">K040078D81_44950</name>
</gene>
<dbReference type="RefSeq" id="WP_390408752.1">
    <property type="nucleotide sequence ID" value="NZ_BAABYW010000001.1"/>
</dbReference>
<keyword evidence="1" id="KW-1133">Transmembrane helix</keyword>
<organism evidence="2 3">
    <name type="scientific">Blautia hominis</name>
    <dbReference type="NCBI Taxonomy" id="2025493"/>
    <lineage>
        <taxon>Bacteria</taxon>
        <taxon>Bacillati</taxon>
        <taxon>Bacillota</taxon>
        <taxon>Clostridia</taxon>
        <taxon>Lachnospirales</taxon>
        <taxon>Lachnospiraceae</taxon>
        <taxon>Blautia</taxon>
    </lineage>
</organism>
<keyword evidence="1" id="KW-0472">Membrane</keyword>
<accession>A0ABQ0BGC3</accession>
<dbReference type="Proteomes" id="UP001600943">
    <property type="component" value="Unassembled WGS sequence"/>
</dbReference>
<feature type="transmembrane region" description="Helical" evidence="1">
    <location>
        <begin position="205"/>
        <end position="230"/>
    </location>
</feature>
<dbReference type="EMBL" id="BAABYW010000001">
    <property type="protein sequence ID" value="GAA6410378.1"/>
    <property type="molecule type" value="Genomic_DNA"/>
</dbReference>
<proteinExistence type="predicted"/>
<evidence type="ECO:0000313" key="3">
    <source>
        <dbReference type="Proteomes" id="UP001600943"/>
    </source>
</evidence>
<reference evidence="2 3" key="1">
    <citation type="submission" date="2024-04" db="EMBL/GenBank/DDBJ databases">
        <title>Defined microbial consortia suppress multidrug-resistant proinflammatory Enterobacteriaceae via ecological control.</title>
        <authorList>
            <person name="Furuichi M."/>
            <person name="Kawaguchi T."/>
            <person name="Pust M."/>
            <person name="Yasuma K."/>
            <person name="Plichta D."/>
            <person name="Hasegawa N."/>
            <person name="Ohya T."/>
            <person name="Bhattarai S."/>
            <person name="Sasajima S."/>
            <person name="Aoto Y."/>
            <person name="Tuganbaev T."/>
            <person name="Yaginuma M."/>
            <person name="Ueda M."/>
            <person name="Okahashi N."/>
            <person name="Amafuji K."/>
            <person name="Kiridooshi Y."/>
            <person name="Sugita K."/>
            <person name="Strazar M."/>
            <person name="Skelly A."/>
            <person name="Suda W."/>
            <person name="Hattori M."/>
            <person name="Nakamoto N."/>
            <person name="Caballero S."/>
            <person name="Norman J."/>
            <person name="Olle B."/>
            <person name="Tanoue T."/>
            <person name="Arita M."/>
            <person name="Bucci V."/>
            <person name="Atarashi K."/>
            <person name="Xavier R."/>
            <person name="Honda K."/>
        </authorList>
    </citation>
    <scope>NUCLEOTIDE SEQUENCE [LARGE SCALE GENOMIC DNA]</scope>
    <source>
        <strain evidence="3">k04-0078-D8-1</strain>
    </source>
</reference>
<keyword evidence="1" id="KW-0812">Transmembrane</keyword>
<evidence type="ECO:0000313" key="2">
    <source>
        <dbReference type="EMBL" id="GAA6410378.1"/>
    </source>
</evidence>
<feature type="transmembrane region" description="Helical" evidence="1">
    <location>
        <begin position="55"/>
        <end position="73"/>
    </location>
</feature>
<name>A0ABQ0BGC3_9FIRM</name>
<feature type="transmembrane region" description="Helical" evidence="1">
    <location>
        <begin position="85"/>
        <end position="103"/>
    </location>
</feature>
<evidence type="ECO:0008006" key="4">
    <source>
        <dbReference type="Google" id="ProtNLM"/>
    </source>
</evidence>
<comment type="caution">
    <text evidence="2">The sequence shown here is derived from an EMBL/GenBank/DDBJ whole genome shotgun (WGS) entry which is preliminary data.</text>
</comment>
<keyword evidence="3" id="KW-1185">Reference proteome</keyword>
<feature type="transmembrane region" description="Helical" evidence="1">
    <location>
        <begin position="174"/>
        <end position="193"/>
    </location>
</feature>
<feature type="transmembrane region" description="Helical" evidence="1">
    <location>
        <begin position="145"/>
        <end position="168"/>
    </location>
</feature>
<protein>
    <recommendedName>
        <fullName evidence="4">Conjugal transfer protein TrbL</fullName>
    </recommendedName>
</protein>
<sequence>MFDGLLDLLSGKAFVKMGYTCWNTFSDAAMALLGSAPSQIADGSLWNVSMTLMDLMMVIGASLFNLLFFANFCKQSADLRNNQTIETVMTMLIKFILGNFLIVNIKNIINGVTEIMQGVFQIVAPEGAASVALQETSVDDWDSDTLVIGFFVCAAFMIVAIAAGLLLVLHVYGIFIKVFFYIVTGPLALATVAGPEGASRSAENWFKTILCAFGEFAGTALVLRLCAAIINSNGFLIPVPDWLGAVETLWNMAQSMLTILLAVGSVKAVDSMIRRAFGF</sequence>